<evidence type="ECO:0000256" key="4">
    <source>
        <dbReference type="ARBA" id="ARBA00023211"/>
    </source>
</evidence>
<evidence type="ECO:0000259" key="6">
    <source>
        <dbReference type="SMART" id="SM01131"/>
    </source>
</evidence>
<dbReference type="Proteomes" id="UP000053342">
    <property type="component" value="Unassembled WGS sequence"/>
</dbReference>
<dbReference type="SMART" id="SM01131">
    <property type="entry name" value="DHHA2"/>
    <property type="match status" value="1"/>
</dbReference>
<dbReference type="InterPro" id="IPR001667">
    <property type="entry name" value="DDH_dom"/>
</dbReference>
<feature type="region of interest" description="Disordered" evidence="5">
    <location>
        <begin position="272"/>
        <end position="298"/>
    </location>
</feature>
<comment type="cofactor">
    <cofactor evidence="1">
        <name>Mn(2+)</name>
        <dbReference type="ChEBI" id="CHEBI:29035"/>
    </cofactor>
</comment>
<dbReference type="OrthoDB" id="374045at2759"/>
<proteinExistence type="predicted"/>
<feature type="compositionally biased region" description="Low complexity" evidence="5">
    <location>
        <begin position="40"/>
        <end position="60"/>
    </location>
</feature>
<feature type="region of interest" description="Disordered" evidence="5">
    <location>
        <begin position="40"/>
        <end position="75"/>
    </location>
</feature>
<dbReference type="PANTHER" id="PTHR12112:SF39">
    <property type="entry name" value="EG:152A3.5 PROTEIN (FBGN0003116_PN PROTEIN)"/>
    <property type="match status" value="1"/>
</dbReference>
<dbReference type="GO" id="GO:0046872">
    <property type="term" value="F:metal ion binding"/>
    <property type="evidence" value="ECO:0007669"/>
    <property type="project" value="UniProtKB-KW"/>
</dbReference>
<accession>A0A0D2DSD6</accession>
<dbReference type="AlphaFoldDB" id="A0A0D2DSD6"/>
<dbReference type="Pfam" id="PF01368">
    <property type="entry name" value="DHH"/>
    <property type="match status" value="1"/>
</dbReference>
<organism evidence="7 8">
    <name type="scientific">Exophiala oligosperma</name>
    <dbReference type="NCBI Taxonomy" id="215243"/>
    <lineage>
        <taxon>Eukaryota</taxon>
        <taxon>Fungi</taxon>
        <taxon>Dikarya</taxon>
        <taxon>Ascomycota</taxon>
        <taxon>Pezizomycotina</taxon>
        <taxon>Eurotiomycetes</taxon>
        <taxon>Chaetothyriomycetidae</taxon>
        <taxon>Chaetothyriales</taxon>
        <taxon>Herpotrichiellaceae</taxon>
        <taxon>Exophiala</taxon>
    </lineage>
</organism>
<dbReference type="VEuPathDB" id="FungiDB:PV06_01628"/>
<dbReference type="InterPro" id="IPR004097">
    <property type="entry name" value="DHHA2"/>
</dbReference>
<evidence type="ECO:0000256" key="3">
    <source>
        <dbReference type="ARBA" id="ARBA00022801"/>
    </source>
</evidence>
<dbReference type="GO" id="GO:0004309">
    <property type="term" value="F:exopolyphosphatase activity"/>
    <property type="evidence" value="ECO:0007669"/>
    <property type="project" value="TreeGrafter"/>
</dbReference>
<feature type="domain" description="DHHA2" evidence="6">
    <location>
        <begin position="375"/>
        <end position="553"/>
    </location>
</feature>
<dbReference type="HOGENOM" id="CLU_019358_1_0_1"/>
<sequence>MRSKEKVTGTFIPLMDDETDRTMPLLTTYLSRIRRVALSSPSSPASNLPMAQSSSPSSHSRGGGDTGRQGSVTLVMGNPSADLDSIISAIVLSYFYNNNNNTTKDTRRRRMYVPILNLPFVRSKELWRLRPEFGVALRLAMGEKPENVRRGGDGKRQSGDGQGKTAKMLEEILTIADVLDDQGSVLHKVFAAAVTSADEKQEVILVDHNAPSIPIPGLSDEVIRSRLEITGCIDHHVDEGYVSGDADPRMIRTGIGSCTSLVVQHLRDKGLWQPTTSAPSQEDNDHHLRDDADDDDGPRQMARLALAPILIDTSNLKAKGDKCSDLDREVVKFLESIVKHSNDGDGDVKGQGTTTTSEKTESGAKWDRDAIHEILSKSKTNSLDLLTMQEIFDRDYKSWAEHTKTAAAGVAAKNTETVNIGISSLVKPLSWLVRHAGGVKEFLDEVDRFAHDETRTLGIFAMLTRAGDGRKELVLLAMDHKIKGVVDNTFEARAGGELELKAWDEDGDLIQALDQRVVTGEQRQQQLASWEIWWMGDTSKSRKQVGPLVREVTRES</sequence>
<protein>
    <recommendedName>
        <fullName evidence="6">DHHA2 domain-containing protein</fullName>
    </recommendedName>
</protein>
<dbReference type="RefSeq" id="XP_016266139.1">
    <property type="nucleotide sequence ID" value="XM_016402242.1"/>
</dbReference>
<dbReference type="PANTHER" id="PTHR12112">
    <property type="entry name" value="BNIP - RELATED"/>
    <property type="match status" value="1"/>
</dbReference>
<evidence type="ECO:0000256" key="5">
    <source>
        <dbReference type="SAM" id="MobiDB-lite"/>
    </source>
</evidence>
<keyword evidence="8" id="KW-1185">Reference proteome</keyword>
<dbReference type="Gene3D" id="3.90.1640.10">
    <property type="entry name" value="inorganic pyrophosphatase (n-terminal core)"/>
    <property type="match status" value="1"/>
</dbReference>
<name>A0A0D2DSD6_9EURO</name>
<dbReference type="InterPro" id="IPR038222">
    <property type="entry name" value="DHHA2_dom_sf"/>
</dbReference>
<dbReference type="Pfam" id="PF02833">
    <property type="entry name" value="DHHA2"/>
    <property type="match status" value="1"/>
</dbReference>
<evidence type="ECO:0000313" key="7">
    <source>
        <dbReference type="EMBL" id="KIW45923.1"/>
    </source>
</evidence>
<evidence type="ECO:0000256" key="2">
    <source>
        <dbReference type="ARBA" id="ARBA00022723"/>
    </source>
</evidence>
<dbReference type="EMBL" id="KN847333">
    <property type="protein sequence ID" value="KIW45923.1"/>
    <property type="molecule type" value="Genomic_DNA"/>
</dbReference>
<dbReference type="GeneID" id="27353702"/>
<reference evidence="7 8" key="1">
    <citation type="submission" date="2015-01" db="EMBL/GenBank/DDBJ databases">
        <title>The Genome Sequence of Exophiala oligosperma CBS72588.</title>
        <authorList>
            <consortium name="The Broad Institute Genomics Platform"/>
            <person name="Cuomo C."/>
            <person name="de Hoog S."/>
            <person name="Gorbushina A."/>
            <person name="Stielow B."/>
            <person name="Teixiera M."/>
            <person name="Abouelleil A."/>
            <person name="Chapman S.B."/>
            <person name="Priest M."/>
            <person name="Young S.K."/>
            <person name="Wortman J."/>
            <person name="Nusbaum C."/>
            <person name="Birren B."/>
        </authorList>
    </citation>
    <scope>NUCLEOTIDE SEQUENCE [LARGE SCALE GENOMIC DNA]</scope>
    <source>
        <strain evidence="7 8">CBS 72588</strain>
    </source>
</reference>
<keyword evidence="3" id="KW-0378">Hydrolase</keyword>
<keyword evidence="2" id="KW-0479">Metal-binding</keyword>
<gene>
    <name evidence="7" type="ORF">PV06_01628</name>
</gene>
<evidence type="ECO:0000256" key="1">
    <source>
        <dbReference type="ARBA" id="ARBA00001936"/>
    </source>
</evidence>
<evidence type="ECO:0000313" key="8">
    <source>
        <dbReference type="Proteomes" id="UP000053342"/>
    </source>
</evidence>
<dbReference type="Gene3D" id="3.10.310.20">
    <property type="entry name" value="DHHA2 domain"/>
    <property type="match status" value="1"/>
</dbReference>
<dbReference type="SUPFAM" id="SSF64182">
    <property type="entry name" value="DHH phosphoesterases"/>
    <property type="match status" value="1"/>
</dbReference>
<feature type="region of interest" description="Disordered" evidence="5">
    <location>
        <begin position="342"/>
        <end position="364"/>
    </location>
</feature>
<dbReference type="STRING" id="215243.A0A0D2DSD6"/>
<keyword evidence="4" id="KW-0464">Manganese</keyword>
<dbReference type="GO" id="GO:0005737">
    <property type="term" value="C:cytoplasm"/>
    <property type="evidence" value="ECO:0007669"/>
    <property type="project" value="InterPro"/>
</dbReference>
<dbReference type="InterPro" id="IPR038763">
    <property type="entry name" value="DHH_sf"/>
</dbReference>